<keyword evidence="1" id="KW-1133">Transmembrane helix</keyword>
<dbReference type="Pfam" id="PF07885">
    <property type="entry name" value="Ion_trans_2"/>
    <property type="match status" value="1"/>
</dbReference>
<dbReference type="Gene3D" id="1.10.287.70">
    <property type="match status" value="1"/>
</dbReference>
<evidence type="ECO:0000313" key="4">
    <source>
        <dbReference type="Proteomes" id="UP000011864"/>
    </source>
</evidence>
<dbReference type="eggNOG" id="COG0664">
    <property type="taxonomic scope" value="Bacteria"/>
</dbReference>
<evidence type="ECO:0000259" key="2">
    <source>
        <dbReference type="Pfam" id="PF07885"/>
    </source>
</evidence>
<feature type="domain" description="Potassium channel" evidence="2">
    <location>
        <begin position="16"/>
        <end position="44"/>
    </location>
</feature>
<name>K7AHH1_9ALTE</name>
<dbReference type="SUPFAM" id="SSF81324">
    <property type="entry name" value="Voltage-gated potassium channels"/>
    <property type="match status" value="1"/>
</dbReference>
<dbReference type="STRING" id="1129794.C427_5495"/>
<organism evidence="3 4">
    <name type="scientific">Paraglaciecola psychrophila 170</name>
    <dbReference type="NCBI Taxonomy" id="1129794"/>
    <lineage>
        <taxon>Bacteria</taxon>
        <taxon>Pseudomonadati</taxon>
        <taxon>Pseudomonadota</taxon>
        <taxon>Gammaproteobacteria</taxon>
        <taxon>Alteromonadales</taxon>
        <taxon>Alteromonadaceae</taxon>
        <taxon>Paraglaciecola</taxon>
    </lineage>
</organism>
<dbReference type="OrthoDB" id="9799090at2"/>
<dbReference type="KEGG" id="gps:C427_5495"/>
<accession>K7AHH1</accession>
<dbReference type="HOGENOM" id="CLU_2684508_0_0_6"/>
<proteinExistence type="predicted"/>
<dbReference type="AlphaFoldDB" id="K7AHH1"/>
<protein>
    <recommendedName>
        <fullName evidence="2">Potassium channel domain-containing protein</fullName>
    </recommendedName>
</protein>
<dbReference type="Proteomes" id="UP000011864">
    <property type="component" value="Chromosome"/>
</dbReference>
<keyword evidence="4" id="KW-1185">Reference proteome</keyword>
<sequence>MIEKDIQPDKFCSIPAVMWGVITLLTTLGYGDFIPITPWGNFLVAALPADILASSFSETAHQKRENFKLKSSKL</sequence>
<keyword evidence="1" id="KW-0812">Transmembrane</keyword>
<gene>
    <name evidence="3" type="ORF">C427_5495</name>
</gene>
<evidence type="ECO:0000313" key="3">
    <source>
        <dbReference type="EMBL" id="AGH47592.1"/>
    </source>
</evidence>
<keyword evidence="1" id="KW-0472">Membrane</keyword>
<dbReference type="RefSeq" id="WP_007642757.1">
    <property type="nucleotide sequence ID" value="NC_020514.1"/>
</dbReference>
<feature type="transmembrane region" description="Helical" evidence="1">
    <location>
        <begin position="12"/>
        <end position="30"/>
    </location>
</feature>
<dbReference type="EMBL" id="CP003837">
    <property type="protein sequence ID" value="AGH47592.1"/>
    <property type="molecule type" value="Genomic_DNA"/>
</dbReference>
<dbReference type="PATRIC" id="fig|1129794.4.peg.5474"/>
<reference evidence="3 4" key="1">
    <citation type="journal article" date="2013" name="Genome Announc.">
        <title>Complete Genome Sequence of Glaciecola psychrophila Strain 170T.</title>
        <authorList>
            <person name="Yin J."/>
            <person name="Chen J."/>
            <person name="Liu G."/>
            <person name="Yu Y."/>
            <person name="Song L."/>
            <person name="Wang X."/>
            <person name="Qu X."/>
        </authorList>
    </citation>
    <scope>NUCLEOTIDE SEQUENCE [LARGE SCALE GENOMIC DNA]</scope>
    <source>
        <strain evidence="3 4">170</strain>
    </source>
</reference>
<dbReference type="InterPro" id="IPR013099">
    <property type="entry name" value="K_chnl_dom"/>
</dbReference>
<evidence type="ECO:0000256" key="1">
    <source>
        <dbReference type="SAM" id="Phobius"/>
    </source>
</evidence>